<comment type="caution">
    <text evidence="1">The sequence shown here is derived from an EMBL/GenBank/DDBJ whole genome shotgun (WGS) entry which is preliminary data.</text>
</comment>
<evidence type="ECO:0000313" key="1">
    <source>
        <dbReference type="EMBL" id="MER9406717.1"/>
    </source>
</evidence>
<proteinExistence type="predicted"/>
<dbReference type="Pfam" id="PF00300">
    <property type="entry name" value="His_Phos_1"/>
    <property type="match status" value="1"/>
</dbReference>
<name>A0ABV1Z3X1_9HYPH</name>
<dbReference type="InterPro" id="IPR013078">
    <property type="entry name" value="His_Pase_superF_clade-1"/>
</dbReference>
<dbReference type="Proteomes" id="UP001433071">
    <property type="component" value="Unassembled WGS sequence"/>
</dbReference>
<accession>A0ABV1Z3X1</accession>
<protein>
    <submittedName>
        <fullName evidence="1">Phosphoglycerate mutase family protein</fullName>
    </submittedName>
</protein>
<dbReference type="Gene3D" id="3.40.50.1240">
    <property type="entry name" value="Phosphoglycerate mutase-like"/>
    <property type="match status" value="1"/>
</dbReference>
<dbReference type="RefSeq" id="WP_352560056.1">
    <property type="nucleotide sequence ID" value="NZ_JAMYQB010000019.1"/>
</dbReference>
<dbReference type="InterPro" id="IPR029033">
    <property type="entry name" value="His_PPase_superfam"/>
</dbReference>
<dbReference type="EMBL" id="JAMYQB010000019">
    <property type="protein sequence ID" value="MER9406717.1"/>
    <property type="molecule type" value="Genomic_DNA"/>
</dbReference>
<keyword evidence="2" id="KW-1185">Reference proteome</keyword>
<dbReference type="SUPFAM" id="SSF53254">
    <property type="entry name" value="Phosphoglycerate mutase-like"/>
    <property type="match status" value="1"/>
</dbReference>
<evidence type="ECO:0000313" key="2">
    <source>
        <dbReference type="Proteomes" id="UP001433071"/>
    </source>
</evidence>
<organism evidence="1 2">
    <name type="scientific">Mesorhizobium caraganae</name>
    <dbReference type="NCBI Taxonomy" id="483206"/>
    <lineage>
        <taxon>Bacteria</taxon>
        <taxon>Pseudomonadati</taxon>
        <taxon>Pseudomonadota</taxon>
        <taxon>Alphaproteobacteria</taxon>
        <taxon>Hyphomicrobiales</taxon>
        <taxon>Phyllobacteriaceae</taxon>
        <taxon>Mesorhizobium</taxon>
    </lineage>
</organism>
<gene>
    <name evidence="1" type="ORF">NKI36_22030</name>
</gene>
<reference evidence="1 2" key="1">
    <citation type="journal article" date="2024" name="Proc. Natl. Acad. Sci. U.S.A.">
        <title>The evolutionary genomics of adaptation to stress in wild rhizobium bacteria.</title>
        <authorList>
            <person name="Kehlet-Delgado H."/>
            <person name="Montoya A.P."/>
            <person name="Jensen K.T."/>
            <person name="Wendlandt C.E."/>
            <person name="Dexheimer C."/>
            <person name="Roberts M."/>
            <person name="Torres Martinez L."/>
            <person name="Friesen M.L."/>
            <person name="Griffitts J.S."/>
            <person name="Porter S.S."/>
        </authorList>
    </citation>
    <scope>NUCLEOTIDE SEQUENCE [LARGE SCALE GENOMIC DNA]</scope>
    <source>
        <strain evidence="1 2">M0641</strain>
    </source>
</reference>
<sequence>MPIAYYITHPQVQIDANVPVPEWGLSEIGRARALAMLEQPWVGSIRRVVSSAERKAIETAEILARQLGLTVEVRERMHENDRSATGYLPPPEFEAVADRFFANPHKSIRGWERAIDAQQRIVSEVEAVLDATVGGDIAFVGHGGVGTLLLLSLSNREISREADQPAGGGNYFAYDIGARRVVHGWRPIDGR</sequence>
<dbReference type="CDD" id="cd07040">
    <property type="entry name" value="HP"/>
    <property type="match status" value="1"/>
</dbReference>